<dbReference type="InterPro" id="IPR033927">
    <property type="entry name" value="WASPfam_EVH1"/>
</dbReference>
<evidence type="ECO:0000313" key="4">
    <source>
        <dbReference type="Proteomes" id="UP001212997"/>
    </source>
</evidence>
<dbReference type="Proteomes" id="UP001212997">
    <property type="component" value="Unassembled WGS sequence"/>
</dbReference>
<reference evidence="3" key="1">
    <citation type="submission" date="2022-07" db="EMBL/GenBank/DDBJ databases">
        <title>Genome Sequence of Physisporinus lineatus.</title>
        <authorList>
            <person name="Buettner E."/>
        </authorList>
    </citation>
    <scope>NUCLEOTIDE SEQUENCE</scope>
    <source>
        <strain evidence="3">VT162</strain>
    </source>
</reference>
<evidence type="ECO:0000313" key="3">
    <source>
        <dbReference type="EMBL" id="KAJ3477475.1"/>
    </source>
</evidence>
<keyword evidence="4" id="KW-1185">Reference proteome</keyword>
<dbReference type="InterPro" id="IPR011993">
    <property type="entry name" value="PH-like_dom_sf"/>
</dbReference>
<dbReference type="AlphaFoldDB" id="A0AAD5YE86"/>
<dbReference type="EMBL" id="JANAWD010000591">
    <property type="protein sequence ID" value="KAJ3477475.1"/>
    <property type="molecule type" value="Genomic_DNA"/>
</dbReference>
<proteinExistence type="predicted"/>
<accession>A0AAD5YE86</accession>
<feature type="region of interest" description="Disordered" evidence="1">
    <location>
        <begin position="162"/>
        <end position="182"/>
    </location>
</feature>
<sequence>MHPRYSLASKTADDMKQAVLPYVPTDSKVIATASARVYHAPFGNEPEQWTFSGLSGTLVFGRDRFRAHPDRTIGTGPGTSSQVNYWFRLVDLVSGKGLVWIHQIPQFLDYRADKPFFHIFQAKTRMFGFRFDEDVDASKFHKKVTNHVHPKGPDSVICRKGSKKATDLSGSPKRISPSSISSPAPNSFVHINHAGFSEKGDIVVSDDIEPGWSMMLEELHGYGATNKTKSDNGFMDGFLAGLQSISQKSTNAVVSSETYPDRKRKVVRRKPVVPFV</sequence>
<gene>
    <name evidence="3" type="ORF">NLI96_g10439</name>
</gene>
<organism evidence="3 4">
    <name type="scientific">Meripilus lineatus</name>
    <dbReference type="NCBI Taxonomy" id="2056292"/>
    <lineage>
        <taxon>Eukaryota</taxon>
        <taxon>Fungi</taxon>
        <taxon>Dikarya</taxon>
        <taxon>Basidiomycota</taxon>
        <taxon>Agaricomycotina</taxon>
        <taxon>Agaricomycetes</taxon>
        <taxon>Polyporales</taxon>
        <taxon>Meripilaceae</taxon>
        <taxon>Meripilus</taxon>
    </lineage>
</organism>
<evidence type="ECO:0000256" key="1">
    <source>
        <dbReference type="SAM" id="MobiDB-lite"/>
    </source>
</evidence>
<dbReference type="CDD" id="cd01205">
    <property type="entry name" value="EVH1_WASP-like"/>
    <property type="match status" value="1"/>
</dbReference>
<protein>
    <recommendedName>
        <fullName evidence="2">WH1 domain-containing protein</fullName>
    </recommendedName>
</protein>
<evidence type="ECO:0000259" key="2">
    <source>
        <dbReference type="PROSITE" id="PS50229"/>
    </source>
</evidence>
<dbReference type="SMART" id="SM00461">
    <property type="entry name" value="WH1"/>
    <property type="match status" value="1"/>
</dbReference>
<comment type="caution">
    <text evidence="3">The sequence shown here is derived from an EMBL/GenBank/DDBJ whole genome shotgun (WGS) entry which is preliminary data.</text>
</comment>
<dbReference type="Pfam" id="PF00568">
    <property type="entry name" value="WH1"/>
    <property type="match status" value="1"/>
</dbReference>
<feature type="compositionally biased region" description="Low complexity" evidence="1">
    <location>
        <begin position="169"/>
        <end position="182"/>
    </location>
</feature>
<dbReference type="SUPFAM" id="SSF50729">
    <property type="entry name" value="PH domain-like"/>
    <property type="match status" value="1"/>
</dbReference>
<name>A0AAD5YE86_9APHY</name>
<dbReference type="InterPro" id="IPR000697">
    <property type="entry name" value="WH1/EVH1_dom"/>
</dbReference>
<dbReference type="Gene3D" id="2.30.29.30">
    <property type="entry name" value="Pleckstrin-homology domain (PH domain)/Phosphotyrosine-binding domain (PTB)"/>
    <property type="match status" value="1"/>
</dbReference>
<feature type="domain" description="WH1" evidence="2">
    <location>
        <begin position="22"/>
        <end position="151"/>
    </location>
</feature>
<dbReference type="PROSITE" id="PS50229">
    <property type="entry name" value="WH1"/>
    <property type="match status" value="1"/>
</dbReference>